<sequence length="369" mass="40703">MIEANLTLKEVAAYLKVSLSTVRRLIRNGELQSFRIGTQGQVRVPESAVKRMCGAEVAEPVLSRELENSAKSSIAVVDAHAEVRVLSGSTREELRWSILHADVNAAAAKLPAESVNCVVTSPPYYWQRDYEVGGQIGHEPTIEGYVDALVEVFSKIKKSLTPDGTLFLNLGDTYYSAKGKPHGTDEKHKGRNMMRKHLRAVDGPGLGLPRKSLIGIPWRVALAMQDDGWTLRSSIIWQRPATLPEPTARDRPWRTHENIFVFSKGPKYYFDRNALQGEEDIWKIIARPENPGSHFAPYPRELVDRCLACGCPEGGTVLDPFVGSGTTIVSALASGRHGVGIELKPEYAEFAAKRIKKEFGELATAKDSA</sequence>
<dbReference type="Pfam" id="PF01555">
    <property type="entry name" value="N6_N4_Mtase"/>
    <property type="match status" value="1"/>
</dbReference>
<keyword evidence="2 11" id="KW-0489">Methyltransferase</keyword>
<accession>A0AB74A5A7</accession>
<dbReference type="EMBL" id="RBNO01000070">
    <property type="protein sequence ID" value="RML25295.1"/>
    <property type="molecule type" value="Genomic_DNA"/>
</dbReference>
<dbReference type="PROSITE" id="PS00093">
    <property type="entry name" value="N4_MTASE"/>
    <property type="match status" value="1"/>
</dbReference>
<dbReference type="InterPro" id="IPR002941">
    <property type="entry name" value="DNA_methylase_N4/N6"/>
</dbReference>
<dbReference type="NCBIfam" id="TIGR01764">
    <property type="entry name" value="excise"/>
    <property type="match status" value="1"/>
</dbReference>
<name>A0AB74A5A7_PSESX</name>
<protein>
    <recommendedName>
        <fullName evidence="8">Methyltransferase</fullName>
        <ecNumber evidence="8">2.1.1.-</ecNumber>
    </recommendedName>
</protein>
<evidence type="ECO:0000259" key="9">
    <source>
        <dbReference type="Pfam" id="PF01555"/>
    </source>
</evidence>
<feature type="domain" description="Helix-turn-helix" evidence="10">
    <location>
        <begin position="6"/>
        <end position="51"/>
    </location>
</feature>
<evidence type="ECO:0000256" key="5">
    <source>
        <dbReference type="ARBA" id="ARBA00022747"/>
    </source>
</evidence>
<dbReference type="InterPro" id="IPR041657">
    <property type="entry name" value="HTH_17"/>
</dbReference>
<evidence type="ECO:0000313" key="12">
    <source>
        <dbReference type="Proteomes" id="UP000267978"/>
    </source>
</evidence>
<keyword evidence="6" id="KW-0238">DNA-binding</keyword>
<evidence type="ECO:0000256" key="3">
    <source>
        <dbReference type="ARBA" id="ARBA00022679"/>
    </source>
</evidence>
<evidence type="ECO:0000256" key="4">
    <source>
        <dbReference type="ARBA" id="ARBA00022691"/>
    </source>
</evidence>
<gene>
    <name evidence="11" type="ORF">ALQ98_00229</name>
</gene>
<dbReference type="GO" id="GO:0015667">
    <property type="term" value="F:site-specific DNA-methyltransferase (cytosine-N4-specific) activity"/>
    <property type="evidence" value="ECO:0007669"/>
    <property type="project" value="UniProtKB-EC"/>
</dbReference>
<feature type="domain" description="DNA methylase N-4/N-6" evidence="9">
    <location>
        <begin position="115"/>
        <end position="352"/>
    </location>
</feature>
<organism evidence="11 12">
    <name type="scientific">Pseudomonas syringae pv. lapsa</name>
    <dbReference type="NCBI Taxonomy" id="199201"/>
    <lineage>
        <taxon>Bacteria</taxon>
        <taxon>Pseudomonadati</taxon>
        <taxon>Pseudomonadota</taxon>
        <taxon>Gammaproteobacteria</taxon>
        <taxon>Pseudomonadales</taxon>
        <taxon>Pseudomonadaceae</taxon>
        <taxon>Pseudomonas</taxon>
        <taxon>Pseudomonas syringae</taxon>
    </lineage>
</organism>
<dbReference type="InterPro" id="IPR029063">
    <property type="entry name" value="SAM-dependent_MTases_sf"/>
</dbReference>
<evidence type="ECO:0000313" key="11">
    <source>
        <dbReference type="EMBL" id="RML25295.1"/>
    </source>
</evidence>
<keyword evidence="3" id="KW-0808">Transferase</keyword>
<dbReference type="SUPFAM" id="SSF46955">
    <property type="entry name" value="Putative DNA-binding domain"/>
    <property type="match status" value="1"/>
</dbReference>
<dbReference type="AlphaFoldDB" id="A0AB74A5A7"/>
<comment type="caution">
    <text evidence="11">The sequence shown here is derived from an EMBL/GenBank/DDBJ whole genome shotgun (WGS) entry which is preliminary data.</text>
</comment>
<dbReference type="InterPro" id="IPR017985">
    <property type="entry name" value="MeTrfase_CN4_CS"/>
</dbReference>
<dbReference type="Gene3D" id="3.40.50.150">
    <property type="entry name" value="Vaccinia Virus protein VP39"/>
    <property type="match status" value="1"/>
</dbReference>
<dbReference type="InterPro" id="IPR009061">
    <property type="entry name" value="DNA-bd_dom_put_sf"/>
</dbReference>
<evidence type="ECO:0000256" key="2">
    <source>
        <dbReference type="ARBA" id="ARBA00022603"/>
    </source>
</evidence>
<evidence type="ECO:0000256" key="1">
    <source>
        <dbReference type="ARBA" id="ARBA00010203"/>
    </source>
</evidence>
<dbReference type="GO" id="GO:0009307">
    <property type="term" value="P:DNA restriction-modification system"/>
    <property type="evidence" value="ECO:0007669"/>
    <property type="project" value="UniProtKB-KW"/>
</dbReference>
<comment type="similarity">
    <text evidence="1">Belongs to the N(4)/N(6)-methyltransferase family. N(4) subfamily.</text>
</comment>
<evidence type="ECO:0000259" key="10">
    <source>
        <dbReference type="Pfam" id="PF12728"/>
    </source>
</evidence>
<dbReference type="GO" id="GO:0003677">
    <property type="term" value="F:DNA binding"/>
    <property type="evidence" value="ECO:0007669"/>
    <property type="project" value="UniProtKB-KW"/>
</dbReference>
<dbReference type="EC" id="2.1.1.-" evidence="8"/>
<comment type="catalytic activity">
    <reaction evidence="7">
        <text>a 2'-deoxycytidine in DNA + S-adenosyl-L-methionine = an N(4)-methyl-2'-deoxycytidine in DNA + S-adenosyl-L-homocysteine + H(+)</text>
        <dbReference type="Rhea" id="RHEA:16857"/>
        <dbReference type="Rhea" id="RHEA-COMP:11369"/>
        <dbReference type="Rhea" id="RHEA-COMP:13674"/>
        <dbReference type="ChEBI" id="CHEBI:15378"/>
        <dbReference type="ChEBI" id="CHEBI:57856"/>
        <dbReference type="ChEBI" id="CHEBI:59789"/>
        <dbReference type="ChEBI" id="CHEBI:85452"/>
        <dbReference type="ChEBI" id="CHEBI:137933"/>
        <dbReference type="EC" id="2.1.1.113"/>
    </reaction>
</comment>
<keyword evidence="4" id="KW-0949">S-adenosyl-L-methionine</keyword>
<dbReference type="InterPro" id="IPR010093">
    <property type="entry name" value="SinI_DNA-bd"/>
</dbReference>
<dbReference type="InterPro" id="IPR001091">
    <property type="entry name" value="RM_Methyltransferase"/>
</dbReference>
<evidence type="ECO:0000256" key="6">
    <source>
        <dbReference type="ARBA" id="ARBA00023125"/>
    </source>
</evidence>
<dbReference type="PRINTS" id="PR00508">
    <property type="entry name" value="S21N4MTFRASE"/>
</dbReference>
<dbReference type="Pfam" id="PF12728">
    <property type="entry name" value="HTH_17"/>
    <property type="match status" value="1"/>
</dbReference>
<dbReference type="SUPFAM" id="SSF53335">
    <property type="entry name" value="S-adenosyl-L-methionine-dependent methyltransferases"/>
    <property type="match status" value="1"/>
</dbReference>
<evidence type="ECO:0000256" key="8">
    <source>
        <dbReference type="RuleBase" id="RU362026"/>
    </source>
</evidence>
<proteinExistence type="inferred from homology"/>
<evidence type="ECO:0000256" key="7">
    <source>
        <dbReference type="ARBA" id="ARBA00049120"/>
    </source>
</evidence>
<dbReference type="RefSeq" id="WP_057406248.1">
    <property type="nucleotide sequence ID" value="NZ_CP013183.1"/>
</dbReference>
<reference evidence="11 12" key="1">
    <citation type="submission" date="2018-08" db="EMBL/GenBank/DDBJ databases">
        <title>Recombination of ecologically and evolutionarily significant loci maintains genetic cohesion in the Pseudomonas syringae species complex.</title>
        <authorList>
            <person name="Dillon M."/>
            <person name="Thakur S."/>
            <person name="Almeida R.N.D."/>
            <person name="Weir B.S."/>
            <person name="Guttman D.S."/>
        </authorList>
    </citation>
    <scope>NUCLEOTIDE SEQUENCE [LARGE SCALE GENOMIC DNA]</scope>
    <source>
        <strain evidence="11 12">ICMP 3946</strain>
    </source>
</reference>
<keyword evidence="5" id="KW-0680">Restriction system</keyword>
<dbReference type="GO" id="GO:0008170">
    <property type="term" value="F:N-methyltransferase activity"/>
    <property type="evidence" value="ECO:0007669"/>
    <property type="project" value="InterPro"/>
</dbReference>
<dbReference type="GO" id="GO:0032259">
    <property type="term" value="P:methylation"/>
    <property type="evidence" value="ECO:0007669"/>
    <property type="project" value="UniProtKB-KW"/>
</dbReference>
<dbReference type="Proteomes" id="UP000267978">
    <property type="component" value="Unassembled WGS sequence"/>
</dbReference>